<organism evidence="2 3">
    <name type="scientific">Dunaliella salina</name>
    <name type="common">Green alga</name>
    <name type="synonym">Protococcus salinus</name>
    <dbReference type="NCBI Taxonomy" id="3046"/>
    <lineage>
        <taxon>Eukaryota</taxon>
        <taxon>Viridiplantae</taxon>
        <taxon>Chlorophyta</taxon>
        <taxon>core chlorophytes</taxon>
        <taxon>Chlorophyceae</taxon>
        <taxon>CS clade</taxon>
        <taxon>Chlamydomonadales</taxon>
        <taxon>Dunaliellaceae</taxon>
        <taxon>Dunaliella</taxon>
    </lineage>
</organism>
<evidence type="ECO:0000313" key="2">
    <source>
        <dbReference type="EMBL" id="KAF5833533.1"/>
    </source>
</evidence>
<evidence type="ECO:0000256" key="1">
    <source>
        <dbReference type="SAM" id="SignalP"/>
    </source>
</evidence>
<accession>A0ABQ7GG02</accession>
<protein>
    <recommendedName>
        <fullName evidence="4">Secreted protein</fullName>
    </recommendedName>
</protein>
<comment type="caution">
    <text evidence="2">The sequence shown here is derived from an EMBL/GenBank/DDBJ whole genome shotgun (WGS) entry which is preliminary data.</text>
</comment>
<evidence type="ECO:0000313" key="3">
    <source>
        <dbReference type="Proteomes" id="UP000815325"/>
    </source>
</evidence>
<reference evidence="2" key="1">
    <citation type="submission" date="2017-08" db="EMBL/GenBank/DDBJ databases">
        <authorList>
            <person name="Polle J.E."/>
            <person name="Barry K."/>
            <person name="Cushman J."/>
            <person name="Schmutz J."/>
            <person name="Tran D."/>
            <person name="Hathwaick L.T."/>
            <person name="Yim W.C."/>
            <person name="Jenkins J."/>
            <person name="Mckie-Krisberg Z.M."/>
            <person name="Prochnik S."/>
            <person name="Lindquist E."/>
            <person name="Dockter R.B."/>
            <person name="Adam C."/>
            <person name="Molina H."/>
            <person name="Bunkerborg J."/>
            <person name="Jin E."/>
            <person name="Buchheim M."/>
            <person name="Magnuson J."/>
        </authorList>
    </citation>
    <scope>NUCLEOTIDE SEQUENCE</scope>
    <source>
        <strain evidence="2">CCAP 19/18</strain>
    </source>
</reference>
<feature type="chain" id="PRO_5045631891" description="Secreted protein" evidence="1">
    <location>
        <begin position="24"/>
        <end position="109"/>
    </location>
</feature>
<keyword evidence="1" id="KW-0732">Signal</keyword>
<keyword evidence="3" id="KW-1185">Reference proteome</keyword>
<dbReference type="Proteomes" id="UP000815325">
    <property type="component" value="Unassembled WGS sequence"/>
</dbReference>
<proteinExistence type="predicted"/>
<name>A0ABQ7GG02_DUNSA</name>
<sequence length="109" mass="11677">MSVICSKLLAAVLSLMAPPFGQRAEGPSIGRGIKQIQGSILCDYGGAQAAGPYAYSNANRCVLPQGYRSLGIERTEKDLQPLQIWLHSLQILGSSATYKCPHACHENCS</sequence>
<feature type="signal peptide" evidence="1">
    <location>
        <begin position="1"/>
        <end position="23"/>
    </location>
</feature>
<dbReference type="EMBL" id="MU069805">
    <property type="protein sequence ID" value="KAF5833533.1"/>
    <property type="molecule type" value="Genomic_DNA"/>
</dbReference>
<evidence type="ECO:0008006" key="4">
    <source>
        <dbReference type="Google" id="ProtNLM"/>
    </source>
</evidence>
<gene>
    <name evidence="2" type="ORF">DUNSADRAFT_10146</name>
</gene>